<dbReference type="PROSITE" id="PS50022">
    <property type="entry name" value="FA58C_3"/>
    <property type="match status" value="1"/>
</dbReference>
<dbReference type="InterPro" id="IPR008979">
    <property type="entry name" value="Galactose-bd-like_sf"/>
</dbReference>
<dbReference type="Pfam" id="PF18998">
    <property type="entry name" value="Flg_new_2"/>
    <property type="match status" value="1"/>
</dbReference>
<dbReference type="Proteomes" id="UP001595912">
    <property type="component" value="Unassembled WGS sequence"/>
</dbReference>
<evidence type="ECO:0000259" key="3">
    <source>
        <dbReference type="PROSITE" id="PS50022"/>
    </source>
</evidence>
<dbReference type="SUPFAM" id="SSF49785">
    <property type="entry name" value="Galactose-binding domain-like"/>
    <property type="match status" value="1"/>
</dbReference>
<protein>
    <submittedName>
        <fullName evidence="4">Discoidin domain-containing protein</fullName>
    </submittedName>
</protein>
<dbReference type="InterPro" id="IPR000421">
    <property type="entry name" value="FA58C"/>
</dbReference>
<dbReference type="Gene3D" id="2.160.20.10">
    <property type="entry name" value="Single-stranded right-handed beta-helix, Pectin lyase-like"/>
    <property type="match status" value="2"/>
</dbReference>
<feature type="chain" id="PRO_5045102567" evidence="2">
    <location>
        <begin position="28"/>
        <end position="1307"/>
    </location>
</feature>
<organism evidence="4 5">
    <name type="scientific">Dactylosporangium cerinum</name>
    <dbReference type="NCBI Taxonomy" id="1434730"/>
    <lineage>
        <taxon>Bacteria</taxon>
        <taxon>Bacillati</taxon>
        <taxon>Actinomycetota</taxon>
        <taxon>Actinomycetes</taxon>
        <taxon>Micromonosporales</taxon>
        <taxon>Micromonosporaceae</taxon>
        <taxon>Dactylosporangium</taxon>
    </lineage>
</organism>
<evidence type="ECO:0000256" key="1">
    <source>
        <dbReference type="SAM" id="MobiDB-lite"/>
    </source>
</evidence>
<feature type="signal peptide" evidence="2">
    <location>
        <begin position="1"/>
        <end position="27"/>
    </location>
</feature>
<gene>
    <name evidence="4" type="ORF">ACFPIJ_38010</name>
</gene>
<dbReference type="Gene3D" id="2.60.120.260">
    <property type="entry name" value="Galactose-binding domain-like"/>
    <property type="match status" value="1"/>
</dbReference>
<sequence length="1307" mass="136491">MTPRWSLIWLAVVAAAALLVPAGAAHAAPGPVMYPRGVGADLGPAPVTLGLAARAGDDPSGLRTGTLDGRGYWQTQVAAGTSYLGVTPDAGYAASVAQAPVVVVVTYYDAGSGRVTLRTPSGDTKTVADLAGTNAWRLAAVGLDGAALAGELRLAANDNAAGNAAASDLTVAQVRITRTGPQAVLGPTATDTGLGPRAGDNEAGLVTGATAGRGYWKTNAAAPPPGTNYLYMNVSDSYAYNTTDIVMVSVDYLDSGNGTLFLHYDSPGEDIADKFKPSAAVTYGDSQTWKTQDFVLDDAILTNRTNGADFRLTHDGSPVELTVAAVRVTVVPRQLDAKAGLRDLVATANLALSAAREGTRDGQYPPGSKATLTAAVTQAQAVLDATGATEAQVAAALAGLYDTYQAFRASAVDTDLARRATLTASSTAGGSSPAAANDGDATTAWTSGNGGAGEWLRADLGAARPVNEVLVQWGNAYSPDYTVEVSTDGTTYTTVGRNGASGGNGSSRTRFAAVTARYVRVNLNGYAAGLTGFDVAGLQIRDQRVVTPAPKLITTRYPSADAVVADFDATAYGADPTGRRDATAALQAALWDCYDAGGGTVWLPEGTYRVTSTVEVPAFCTVRGDRRDPDQGRGGYGTLVSADLPAGDTGPVLFRIGGSAGVVGLTTYYPRQSATAPVPYNFTFEIPGSAWAGDENYMMSTVSDVTMLNSYRGIGISTMRDERGRPPGNGQTHESATVRNIRGTALLEGVEAYNGADVGTWENIRFSNAYWAEAPAAYHPPRRGTLDAWTRAHGTGFVLGDLEWDQFTDLSAADYRIGIHVVRGLRAEFTGVFQRVQLLRTDTALQVDQFDARWGLAMAASRLEGTRAAVVNSGGGYVKLTGTEVAGTVQGTVYQLAGDPPADDAAPVAVKPRREVLYEVSGTLRGNGYLPAQDATAGIQRVLDRAGRDGGGVVYLPAGWYRLGGRLIVPAGVELRGASAVPNRDEDGRSGGTVLMSYAGRNTANPDTEQAAITLRGERAGVNGLRVFYPENNPAAPGGLVPFPYTIRGQGTATYAVNIGLPNAWNAIDMATHRNDRFLVRKIKGTFVRHGVTVGRSDDGRIEGVLSNGNTFVRTGFHLPNWVLGKDLFPQVIDGWTRKYADLVTVDGANRLTVADAFGYGLHNGLIVRSGSVRVFNLGTDNLGADGYTVQVAGGNVTVVNLMRFNGTTSSGPVKLYNVMVINIVEHEITAAASPELAGTVRLRGNETRPGCYEPGSQVTASAKAAPGFRFVSWTVGGVEVSTARDYPFTVTGGQALTANFAAKDTA</sequence>
<keyword evidence="5" id="KW-1185">Reference proteome</keyword>
<evidence type="ECO:0000313" key="5">
    <source>
        <dbReference type="Proteomes" id="UP001595912"/>
    </source>
</evidence>
<accession>A0ABV9W7A0</accession>
<dbReference type="InterPro" id="IPR011050">
    <property type="entry name" value="Pectin_lyase_fold/virulence"/>
</dbReference>
<dbReference type="SUPFAM" id="SSF51126">
    <property type="entry name" value="Pectin lyase-like"/>
    <property type="match status" value="2"/>
</dbReference>
<proteinExistence type="predicted"/>
<name>A0ABV9W7A0_9ACTN</name>
<evidence type="ECO:0000313" key="4">
    <source>
        <dbReference type="EMBL" id="MFC5003606.1"/>
    </source>
</evidence>
<dbReference type="InterPro" id="IPR012334">
    <property type="entry name" value="Pectin_lyas_fold"/>
</dbReference>
<dbReference type="InterPro" id="IPR024535">
    <property type="entry name" value="RHGA/B-epi-like_pectate_lyase"/>
</dbReference>
<dbReference type="Pfam" id="PF12708">
    <property type="entry name" value="Pect-lyase_RHGA_epim"/>
    <property type="match status" value="1"/>
</dbReference>
<dbReference type="Pfam" id="PF00754">
    <property type="entry name" value="F5_F8_type_C"/>
    <property type="match status" value="1"/>
</dbReference>
<reference evidence="5" key="1">
    <citation type="journal article" date="2019" name="Int. J. Syst. Evol. Microbiol.">
        <title>The Global Catalogue of Microorganisms (GCM) 10K type strain sequencing project: providing services to taxonomists for standard genome sequencing and annotation.</title>
        <authorList>
            <consortium name="The Broad Institute Genomics Platform"/>
            <consortium name="The Broad Institute Genome Sequencing Center for Infectious Disease"/>
            <person name="Wu L."/>
            <person name="Ma J."/>
        </authorList>
    </citation>
    <scope>NUCLEOTIDE SEQUENCE [LARGE SCALE GENOMIC DNA]</scope>
    <source>
        <strain evidence="5">CGMCC 4.7152</strain>
    </source>
</reference>
<keyword evidence="2" id="KW-0732">Signal</keyword>
<dbReference type="Gene3D" id="1.20.1270.90">
    <property type="entry name" value="AF1782-like"/>
    <property type="match status" value="1"/>
</dbReference>
<dbReference type="RefSeq" id="WP_380122735.1">
    <property type="nucleotide sequence ID" value="NZ_JBHSIU010000054.1"/>
</dbReference>
<dbReference type="EMBL" id="JBHSIU010000054">
    <property type="protein sequence ID" value="MFC5003606.1"/>
    <property type="molecule type" value="Genomic_DNA"/>
</dbReference>
<dbReference type="InterPro" id="IPR044060">
    <property type="entry name" value="Bacterial_rp_domain"/>
</dbReference>
<comment type="caution">
    <text evidence="4">The sequence shown here is derived from an EMBL/GenBank/DDBJ whole genome shotgun (WGS) entry which is preliminary data.</text>
</comment>
<feature type="compositionally biased region" description="Low complexity" evidence="1">
    <location>
        <begin position="423"/>
        <end position="436"/>
    </location>
</feature>
<feature type="region of interest" description="Disordered" evidence="1">
    <location>
        <begin position="423"/>
        <end position="448"/>
    </location>
</feature>
<evidence type="ECO:0000256" key="2">
    <source>
        <dbReference type="SAM" id="SignalP"/>
    </source>
</evidence>
<feature type="domain" description="F5/8 type C" evidence="3">
    <location>
        <begin position="400"/>
        <end position="543"/>
    </location>
</feature>